<reference evidence="2" key="1">
    <citation type="submission" date="2014-09" db="EMBL/GenBank/DDBJ databases">
        <authorList>
            <person name="Magalhaes I.L.F."/>
            <person name="Oliveira U."/>
            <person name="Santos F.R."/>
            <person name="Vidigal T.H.D.A."/>
            <person name="Brescovit A.D."/>
            <person name="Santos A.J."/>
        </authorList>
    </citation>
    <scope>NUCLEOTIDE SEQUENCE</scope>
    <source>
        <tissue evidence="2">Shoot tissue taken approximately 20 cm above the soil surface</tissue>
    </source>
</reference>
<evidence type="ECO:0000313" key="2">
    <source>
        <dbReference type="EMBL" id="JAD75511.1"/>
    </source>
</evidence>
<dbReference type="EMBL" id="GBRH01222384">
    <property type="protein sequence ID" value="JAD75511.1"/>
    <property type="molecule type" value="Transcribed_RNA"/>
</dbReference>
<accession>A0A0A9CIX2</accession>
<organism evidence="2">
    <name type="scientific">Arundo donax</name>
    <name type="common">Giant reed</name>
    <name type="synonym">Donax arundinaceus</name>
    <dbReference type="NCBI Taxonomy" id="35708"/>
    <lineage>
        <taxon>Eukaryota</taxon>
        <taxon>Viridiplantae</taxon>
        <taxon>Streptophyta</taxon>
        <taxon>Embryophyta</taxon>
        <taxon>Tracheophyta</taxon>
        <taxon>Spermatophyta</taxon>
        <taxon>Magnoliopsida</taxon>
        <taxon>Liliopsida</taxon>
        <taxon>Poales</taxon>
        <taxon>Poaceae</taxon>
        <taxon>PACMAD clade</taxon>
        <taxon>Arundinoideae</taxon>
        <taxon>Arundineae</taxon>
        <taxon>Arundo</taxon>
    </lineage>
</organism>
<dbReference type="AlphaFoldDB" id="A0A0A9CIX2"/>
<sequence length="238" mass="28092">MLQLLEEGLHLLECGGAGLPRVVVAEGGCLPLQLLEVAVAERRLAERVRLLLRPLEVLQHRALVHQARELVVEPLDEGDDVLDVHERRALHLLDQEPDEVALPLHVRFDRKKVSRPVLDFADHVARRRHAAAVRRLRPAGAVPPRLPPHHGVVELHHLRHALDALSRRPWRRRAPERPPRRRGRRRRRRRRSSGCGSADALTLDWRRWRRRTRWRRRRYRRQLRELWQAGSWCGRRVR</sequence>
<name>A0A0A9CIX2_ARUDO</name>
<reference evidence="2" key="2">
    <citation type="journal article" date="2015" name="Data Brief">
        <title>Shoot transcriptome of the giant reed, Arundo donax.</title>
        <authorList>
            <person name="Barrero R.A."/>
            <person name="Guerrero F.D."/>
            <person name="Moolhuijzen P."/>
            <person name="Goolsby J.A."/>
            <person name="Tidwell J."/>
            <person name="Bellgard S.E."/>
            <person name="Bellgard M.I."/>
        </authorList>
    </citation>
    <scope>NUCLEOTIDE SEQUENCE</scope>
    <source>
        <tissue evidence="2">Shoot tissue taken approximately 20 cm above the soil surface</tissue>
    </source>
</reference>
<feature type="compositionally biased region" description="Basic residues" evidence="1">
    <location>
        <begin position="179"/>
        <end position="192"/>
    </location>
</feature>
<evidence type="ECO:0000256" key="1">
    <source>
        <dbReference type="SAM" id="MobiDB-lite"/>
    </source>
</evidence>
<protein>
    <submittedName>
        <fullName evidence="2">Uncharacterized protein</fullName>
    </submittedName>
</protein>
<feature type="region of interest" description="Disordered" evidence="1">
    <location>
        <begin position="169"/>
        <end position="196"/>
    </location>
</feature>
<proteinExistence type="predicted"/>